<dbReference type="EMBL" id="CM001888">
    <property type="protein sequence ID" value="EOY19802.1"/>
    <property type="molecule type" value="Genomic_DNA"/>
</dbReference>
<sequence length="157" mass="17396">MMVKEVREGGRSISSQGNDATSREAPLMEKCLREVSLCKPHSITDLQIMGCKIASEMRLVGSPSSGKDTTLAHLNIKNSSRETMLCMQLGKASSFSHLERWSFLSLGVNNPLPGKDIRFGQLPIKISSRWLSLSNPCGKDLKFSQRLIIICSREELS</sequence>
<evidence type="ECO:0000313" key="2">
    <source>
        <dbReference type="EMBL" id="EOY19802.1"/>
    </source>
</evidence>
<gene>
    <name evidence="2" type="ORF">TCM_045144</name>
</gene>
<organism evidence="2 3">
    <name type="scientific">Theobroma cacao</name>
    <name type="common">Cacao</name>
    <name type="synonym">Cocoa</name>
    <dbReference type="NCBI Taxonomy" id="3641"/>
    <lineage>
        <taxon>Eukaryota</taxon>
        <taxon>Viridiplantae</taxon>
        <taxon>Streptophyta</taxon>
        <taxon>Embryophyta</taxon>
        <taxon>Tracheophyta</taxon>
        <taxon>Spermatophyta</taxon>
        <taxon>Magnoliopsida</taxon>
        <taxon>eudicotyledons</taxon>
        <taxon>Gunneridae</taxon>
        <taxon>Pentapetalae</taxon>
        <taxon>rosids</taxon>
        <taxon>malvids</taxon>
        <taxon>Malvales</taxon>
        <taxon>Malvaceae</taxon>
        <taxon>Byttnerioideae</taxon>
        <taxon>Theobroma</taxon>
    </lineage>
</organism>
<reference evidence="2 3" key="1">
    <citation type="journal article" date="2013" name="Genome Biol.">
        <title>The genome sequence of the most widely cultivated cacao type and its use to identify candidate genes regulating pod color.</title>
        <authorList>
            <person name="Motamayor J.C."/>
            <person name="Mockaitis K."/>
            <person name="Schmutz J."/>
            <person name="Haiminen N."/>
            <person name="Iii D.L."/>
            <person name="Cornejo O."/>
            <person name="Findley S.D."/>
            <person name="Zheng P."/>
            <person name="Utro F."/>
            <person name="Royaert S."/>
            <person name="Saski C."/>
            <person name="Jenkins J."/>
            <person name="Podicheti R."/>
            <person name="Zhao M."/>
            <person name="Scheffler B.E."/>
            <person name="Stack J.C."/>
            <person name="Feltus F.A."/>
            <person name="Mustiga G.M."/>
            <person name="Amores F."/>
            <person name="Phillips W."/>
            <person name="Marelli J.P."/>
            <person name="May G.D."/>
            <person name="Shapiro H."/>
            <person name="Ma J."/>
            <person name="Bustamante C.D."/>
            <person name="Schnell R.J."/>
            <person name="Main D."/>
            <person name="Gilbert D."/>
            <person name="Parida L."/>
            <person name="Kuhn D.N."/>
        </authorList>
    </citation>
    <scope>NUCLEOTIDE SEQUENCE [LARGE SCALE GENOMIC DNA]</scope>
    <source>
        <strain evidence="3">cv. Matina 1-6</strain>
    </source>
</reference>
<evidence type="ECO:0000313" key="3">
    <source>
        <dbReference type="Proteomes" id="UP000026915"/>
    </source>
</evidence>
<dbReference type="AlphaFoldDB" id="A0A061FSW9"/>
<feature type="region of interest" description="Disordered" evidence="1">
    <location>
        <begin position="1"/>
        <end position="23"/>
    </location>
</feature>
<protein>
    <submittedName>
        <fullName evidence="2">Uncharacterized protein</fullName>
    </submittedName>
</protein>
<evidence type="ECO:0000256" key="1">
    <source>
        <dbReference type="SAM" id="MobiDB-lite"/>
    </source>
</evidence>
<name>A0A061FSW9_THECC</name>
<dbReference type="InParanoid" id="A0A061FSW9"/>
<dbReference type="Gramene" id="EOY19802">
    <property type="protein sequence ID" value="EOY19802"/>
    <property type="gene ID" value="TCM_045144"/>
</dbReference>
<keyword evidence="3" id="KW-1185">Reference proteome</keyword>
<proteinExistence type="predicted"/>
<dbReference type="Proteomes" id="UP000026915">
    <property type="component" value="Chromosome 10"/>
</dbReference>
<feature type="compositionally biased region" description="Basic and acidic residues" evidence="1">
    <location>
        <begin position="1"/>
        <end position="10"/>
    </location>
</feature>
<accession>A0A061FSW9</accession>
<dbReference type="HOGENOM" id="CLU_1681062_0_0_1"/>